<reference evidence="2 3" key="1">
    <citation type="journal article" date="2020" name="Microorganisms">
        <title>Osmotic Adaptation and Compatible Solute Biosynthesis of Phototrophic Bacteria as Revealed from Genome Analyses.</title>
        <authorList>
            <person name="Imhoff J.F."/>
            <person name="Rahn T."/>
            <person name="Kunzel S."/>
            <person name="Keller A."/>
            <person name="Neulinger S.C."/>
        </authorList>
    </citation>
    <scope>NUCLEOTIDE SEQUENCE [LARGE SCALE GENOMIC DNA]</scope>
    <source>
        <strain evidence="2 3">DSM 6210</strain>
    </source>
</reference>
<comment type="caution">
    <text evidence="2">The sequence shown here is derived from an EMBL/GenBank/DDBJ whole genome shotgun (WGS) entry which is preliminary data.</text>
</comment>
<keyword evidence="3" id="KW-1185">Reference proteome</keyword>
<proteinExistence type="predicted"/>
<evidence type="ECO:0008006" key="4">
    <source>
        <dbReference type="Google" id="ProtNLM"/>
    </source>
</evidence>
<accession>A0ABS1CH02</accession>
<evidence type="ECO:0000313" key="3">
    <source>
        <dbReference type="Proteomes" id="UP000748752"/>
    </source>
</evidence>
<name>A0ABS1CH02_9GAMM</name>
<evidence type="ECO:0000256" key="1">
    <source>
        <dbReference type="SAM" id="SignalP"/>
    </source>
</evidence>
<organism evidence="2 3">
    <name type="scientific">Thiohalocapsa halophila</name>
    <dbReference type="NCBI Taxonomy" id="69359"/>
    <lineage>
        <taxon>Bacteria</taxon>
        <taxon>Pseudomonadati</taxon>
        <taxon>Pseudomonadota</taxon>
        <taxon>Gammaproteobacteria</taxon>
        <taxon>Chromatiales</taxon>
        <taxon>Chromatiaceae</taxon>
        <taxon>Thiohalocapsa</taxon>
    </lineage>
</organism>
<protein>
    <recommendedName>
        <fullName evidence="4">PEP-CTERM sorting domain-containing protein</fullName>
    </recommendedName>
</protein>
<dbReference type="PROSITE" id="PS51257">
    <property type="entry name" value="PROKAR_LIPOPROTEIN"/>
    <property type="match status" value="1"/>
</dbReference>
<keyword evidence="1" id="KW-0732">Signal</keyword>
<sequence length="218" mass="22485">MMRLISPLSAAGGMLALACTAGPAAAAPLTNGDFSAGFTGWSGQTIACGDVACTPGADVTTDLDPPPGAFTLNFDATSGAATIATSFLDNDVYSTSLRQLFDVDEIEGRNTGLALALDIDSTLTDPDTDLVIAQLTDPNGVLPAKDLLSGGPADITEYAGRSAEIYFEISDFFDGERDTLTVDNISVEQVPVPAPLVLLMAGLGLLAGRRRLSLQSAR</sequence>
<feature type="signal peptide" evidence="1">
    <location>
        <begin position="1"/>
        <end position="26"/>
    </location>
</feature>
<feature type="chain" id="PRO_5046658754" description="PEP-CTERM sorting domain-containing protein" evidence="1">
    <location>
        <begin position="27"/>
        <end position="218"/>
    </location>
</feature>
<dbReference type="EMBL" id="NRRV01000019">
    <property type="protein sequence ID" value="MBK1630988.1"/>
    <property type="molecule type" value="Genomic_DNA"/>
</dbReference>
<dbReference type="Proteomes" id="UP000748752">
    <property type="component" value="Unassembled WGS sequence"/>
</dbReference>
<gene>
    <name evidence="2" type="ORF">CKO31_09595</name>
</gene>
<evidence type="ECO:0000313" key="2">
    <source>
        <dbReference type="EMBL" id="MBK1630988.1"/>
    </source>
</evidence>